<gene>
    <name evidence="4" type="ORF">GCM10009804_48630</name>
</gene>
<dbReference type="EMBL" id="BAAAPH010000016">
    <property type="protein sequence ID" value="GAA1586891.1"/>
    <property type="molecule type" value="Genomic_DNA"/>
</dbReference>
<organism evidence="4 5">
    <name type="scientific">Kribbella hippodromi</name>
    <dbReference type="NCBI Taxonomy" id="434347"/>
    <lineage>
        <taxon>Bacteria</taxon>
        <taxon>Bacillati</taxon>
        <taxon>Actinomycetota</taxon>
        <taxon>Actinomycetes</taxon>
        <taxon>Propionibacteriales</taxon>
        <taxon>Kribbellaceae</taxon>
        <taxon>Kribbella</taxon>
    </lineage>
</organism>
<keyword evidence="2" id="KW-0169">Cobalamin biosynthesis</keyword>
<dbReference type="PANTHER" id="PTHR36925:SF1">
    <property type="entry name" value="COBALT-PRECORRIN-6A REDUCTASE"/>
    <property type="match status" value="1"/>
</dbReference>
<protein>
    <submittedName>
        <fullName evidence="4">Cobalt-precorrin-6A reductase</fullName>
    </submittedName>
</protein>
<keyword evidence="5" id="KW-1185">Reference proteome</keyword>
<dbReference type="SUPFAM" id="SSF51735">
    <property type="entry name" value="NAD(P)-binding Rossmann-fold domains"/>
    <property type="match status" value="1"/>
</dbReference>
<evidence type="ECO:0000256" key="2">
    <source>
        <dbReference type="ARBA" id="ARBA00022573"/>
    </source>
</evidence>
<dbReference type="RefSeq" id="WP_344236595.1">
    <property type="nucleotide sequence ID" value="NZ_BAAAPH010000016.1"/>
</dbReference>
<dbReference type="InterPro" id="IPR003723">
    <property type="entry name" value="Precorrin-6x_reduct"/>
</dbReference>
<name>A0ABP4PNQ1_9ACTN</name>
<dbReference type="Pfam" id="PF02571">
    <property type="entry name" value="CbiJ"/>
    <property type="match status" value="2"/>
</dbReference>
<dbReference type="InterPro" id="IPR036291">
    <property type="entry name" value="NAD(P)-bd_dom_sf"/>
</dbReference>
<evidence type="ECO:0000256" key="1">
    <source>
        <dbReference type="ARBA" id="ARBA00004953"/>
    </source>
</evidence>
<evidence type="ECO:0000313" key="4">
    <source>
        <dbReference type="EMBL" id="GAA1586891.1"/>
    </source>
</evidence>
<comment type="pathway">
    <text evidence="1">Cofactor biosynthesis; adenosylcobalamin biosynthesis.</text>
</comment>
<evidence type="ECO:0000313" key="5">
    <source>
        <dbReference type="Proteomes" id="UP001501705"/>
    </source>
</evidence>
<accession>A0ABP4PNQ1</accession>
<reference evidence="5" key="1">
    <citation type="journal article" date="2019" name="Int. J. Syst. Evol. Microbiol.">
        <title>The Global Catalogue of Microorganisms (GCM) 10K type strain sequencing project: providing services to taxonomists for standard genome sequencing and annotation.</title>
        <authorList>
            <consortium name="The Broad Institute Genomics Platform"/>
            <consortium name="The Broad Institute Genome Sequencing Center for Infectious Disease"/>
            <person name="Wu L."/>
            <person name="Ma J."/>
        </authorList>
    </citation>
    <scope>NUCLEOTIDE SEQUENCE [LARGE SCALE GENOMIC DNA]</scope>
    <source>
        <strain evidence="5">JCM 15572</strain>
    </source>
</reference>
<keyword evidence="3" id="KW-0560">Oxidoreductase</keyword>
<evidence type="ECO:0000256" key="3">
    <source>
        <dbReference type="ARBA" id="ARBA00023002"/>
    </source>
</evidence>
<dbReference type="PROSITE" id="PS51014">
    <property type="entry name" value="COBK_CBIJ"/>
    <property type="match status" value="1"/>
</dbReference>
<comment type="caution">
    <text evidence="4">The sequence shown here is derived from an EMBL/GenBank/DDBJ whole genome shotgun (WGS) entry which is preliminary data.</text>
</comment>
<proteinExistence type="predicted"/>
<sequence>MRILLLGGTGEARALAQLLVANGIDVISSLAGRTADARLPVGTVRTGGFGGADGLTEWLRTNPVDAIIDATHPFATQITANATEAAAATGTRHLILRRPGWTPTTGDTWHWAKTHTQAATLLPTLGTRPFLTIGRQNLPTFAPTPHTTTTAGPSHTPPPEHLAPTDHLPVVGSKLSDRSSVAQPWVLARCVDPPEPRPTWCTLLLARGPFTLADELAILREHRIDLLVTKDSGGPATAPKLKAARQLRIPVLIIRRPPLPRDVPSVPTPEAALTWTLRT</sequence>
<dbReference type="PANTHER" id="PTHR36925">
    <property type="entry name" value="COBALT-PRECORRIN-6A REDUCTASE"/>
    <property type="match status" value="1"/>
</dbReference>
<dbReference type="Proteomes" id="UP001501705">
    <property type="component" value="Unassembled WGS sequence"/>
</dbReference>